<feature type="region of interest" description="Disordered" evidence="6">
    <location>
        <begin position="274"/>
        <end position="301"/>
    </location>
</feature>
<dbReference type="AlphaFoldDB" id="A0A1W0D393"/>
<dbReference type="InterPro" id="IPR042177">
    <property type="entry name" value="Cell/Rod_1"/>
</dbReference>
<dbReference type="PANTHER" id="PTHR34138:SF1">
    <property type="entry name" value="CELL SHAPE-DETERMINING PROTEIN MREC"/>
    <property type="match status" value="1"/>
</dbReference>
<comment type="caution">
    <text evidence="8">The sequence shown here is derived from an EMBL/GenBank/DDBJ whole genome shotgun (WGS) entry which is preliminary data.</text>
</comment>
<dbReference type="NCBIfam" id="TIGR00219">
    <property type="entry name" value="mreC"/>
    <property type="match status" value="1"/>
</dbReference>
<dbReference type="PANTHER" id="PTHR34138">
    <property type="entry name" value="CELL SHAPE-DETERMINING PROTEIN MREC"/>
    <property type="match status" value="1"/>
</dbReference>
<dbReference type="InterPro" id="IPR055342">
    <property type="entry name" value="MreC_beta-barrel_core"/>
</dbReference>
<dbReference type="RefSeq" id="WP_043635462.1">
    <property type="nucleotide sequence ID" value="NZ_CP109905.1"/>
</dbReference>
<evidence type="ECO:0000259" key="7">
    <source>
        <dbReference type="Pfam" id="PF04085"/>
    </source>
</evidence>
<evidence type="ECO:0000256" key="1">
    <source>
        <dbReference type="ARBA" id="ARBA00009369"/>
    </source>
</evidence>
<organism evidence="8 9">
    <name type="scientific">Chromobacterium haemolyticum</name>
    <dbReference type="NCBI Taxonomy" id="394935"/>
    <lineage>
        <taxon>Bacteria</taxon>
        <taxon>Pseudomonadati</taxon>
        <taxon>Pseudomonadota</taxon>
        <taxon>Betaproteobacteria</taxon>
        <taxon>Neisseriales</taxon>
        <taxon>Chromobacteriaceae</taxon>
        <taxon>Chromobacterium</taxon>
    </lineage>
</organism>
<evidence type="ECO:0000256" key="3">
    <source>
        <dbReference type="ARBA" id="ARBA00022960"/>
    </source>
</evidence>
<dbReference type="Gene3D" id="2.40.10.350">
    <property type="entry name" value="Rod shape-determining protein MreC, domain 2"/>
    <property type="match status" value="1"/>
</dbReference>
<dbReference type="EMBL" id="MUKV01000008">
    <property type="protein sequence ID" value="OQS41322.1"/>
    <property type="molecule type" value="Genomic_DNA"/>
</dbReference>
<keyword evidence="3 5" id="KW-0133">Cell shape</keyword>
<dbReference type="Gene3D" id="2.40.10.340">
    <property type="entry name" value="Rod shape-determining protein MreC, domain 1"/>
    <property type="match status" value="1"/>
</dbReference>
<evidence type="ECO:0000256" key="5">
    <source>
        <dbReference type="PIRNR" id="PIRNR038471"/>
    </source>
</evidence>
<evidence type="ECO:0000256" key="4">
    <source>
        <dbReference type="ARBA" id="ARBA00032089"/>
    </source>
</evidence>
<evidence type="ECO:0000256" key="6">
    <source>
        <dbReference type="SAM" id="MobiDB-lite"/>
    </source>
</evidence>
<evidence type="ECO:0000313" key="8">
    <source>
        <dbReference type="EMBL" id="OQS41322.1"/>
    </source>
</evidence>
<evidence type="ECO:0000256" key="2">
    <source>
        <dbReference type="ARBA" id="ARBA00013855"/>
    </source>
</evidence>
<protein>
    <recommendedName>
        <fullName evidence="2 5">Cell shape-determining protein MreC</fullName>
    </recommendedName>
    <alternativeName>
        <fullName evidence="4 5">Cell shape protein MreC</fullName>
    </alternativeName>
</protein>
<dbReference type="PIRSF" id="PIRSF038471">
    <property type="entry name" value="MreC"/>
    <property type="match status" value="1"/>
</dbReference>
<gene>
    <name evidence="8" type="ORF">B0T45_08520</name>
</gene>
<accession>A0A1W0D393</accession>
<dbReference type="Proteomes" id="UP000192721">
    <property type="component" value="Unassembled WGS sequence"/>
</dbReference>
<feature type="domain" description="Rod shape-determining protein MreC beta-barrel core" evidence="7">
    <location>
        <begin position="133"/>
        <end position="272"/>
    </location>
</feature>
<dbReference type="InterPro" id="IPR007221">
    <property type="entry name" value="MreC"/>
</dbReference>
<dbReference type="InterPro" id="IPR042175">
    <property type="entry name" value="Cell/Rod_MreC_2"/>
</dbReference>
<evidence type="ECO:0000313" key="9">
    <source>
        <dbReference type="Proteomes" id="UP000192721"/>
    </source>
</evidence>
<sequence>MDFANTPSFFRSGPPPGARLAMAVAASVALLVGDSYFGLMEQAREATSLALYPVQRAVNMPAQAMRHVSDFLSSQTELKQENTALRVRQLEMSAQLSRLQTLQRELDEVRKLNGIKSSYHQQAQMAETLYTGRDPFSYKIIIDKGSDANLKAGQPVVDATGLLGQVTRVQPLTAEVTLVIDKNQMVPVMVARTGQRAILYGYGGGVEIRYLPQSADIKDGDHIVTSGVDGVYPAGIPVARVTRVERNQGATFARIATSPLAGVQQTRYMLVLGEKQAPPRPPEPAPIVKKSRGGKKAAAEE</sequence>
<proteinExistence type="inferred from homology"/>
<dbReference type="GO" id="GO:0008360">
    <property type="term" value="P:regulation of cell shape"/>
    <property type="evidence" value="ECO:0007669"/>
    <property type="project" value="UniProtKB-KW"/>
</dbReference>
<name>A0A1W0D393_9NEIS</name>
<reference evidence="8 9" key="1">
    <citation type="submission" date="2017-02" db="EMBL/GenBank/DDBJ databases">
        <title>Chromobacterium haemolyticum H5244.</title>
        <authorList>
            <person name="Gulvik C.A."/>
        </authorList>
    </citation>
    <scope>NUCLEOTIDE SEQUENCE [LARGE SCALE GENOMIC DNA]</scope>
    <source>
        <strain evidence="8 9">H5244</strain>
    </source>
</reference>
<dbReference type="Pfam" id="PF04085">
    <property type="entry name" value="MreC"/>
    <property type="match status" value="1"/>
</dbReference>
<dbReference type="GO" id="GO:0005886">
    <property type="term" value="C:plasma membrane"/>
    <property type="evidence" value="ECO:0007669"/>
    <property type="project" value="TreeGrafter"/>
</dbReference>
<comment type="function">
    <text evidence="5">Involved in formation and maintenance of cell shape.</text>
</comment>
<comment type="similarity">
    <text evidence="1 5">Belongs to the MreC family.</text>
</comment>